<dbReference type="KEGG" id="vvy:VVA0700"/>
<sequence length="364" mass="40032">MGSRGGYLMKRPFLLLSAIALAVLTGCDAQPQSFNELPLYVSTVSVDAPVKSQYRTFKGQVVPAEQTPIAFRRAGEIQHVLVNAGDLVKQGQMIAKLDDSKEKQAVNDAQAQYNLAIRQLKRGNELYAKRMISNAELDSLTASKELAEANFYSATNQLNYTRLFAPFTGKISDVYKERFERVAIGEPIVSLYQNDKVYVRIELSDNVLALVNPNTQSMDYQPQATFSGVQKTFALNYLEHTSEPNAQTQTYQMYLSMPQPLQQSEILPGTSVSVLVDMAAAGITAIDGYTIPMTALQAGSQEGEFFVWKLNGDAVTKVPVVIEQIHGDGAIVSSGVAQGDVLVNSNLRKLREGKHVDVVEKEQE</sequence>
<protein>
    <submittedName>
        <fullName evidence="3">Membrane-fusion protein</fullName>
    </submittedName>
</protein>
<dbReference type="NCBIfam" id="TIGR01730">
    <property type="entry name" value="RND_mfp"/>
    <property type="match status" value="1"/>
</dbReference>
<gene>
    <name evidence="3" type="ordered locus">VVA0700</name>
</gene>
<dbReference type="Proteomes" id="UP000002675">
    <property type="component" value="Chromosome II"/>
</dbReference>
<evidence type="ECO:0000256" key="1">
    <source>
        <dbReference type="ARBA" id="ARBA00009477"/>
    </source>
</evidence>
<keyword evidence="2" id="KW-0732">Signal</keyword>
<dbReference type="SUPFAM" id="SSF111369">
    <property type="entry name" value="HlyD-like secretion proteins"/>
    <property type="match status" value="1"/>
</dbReference>
<dbReference type="Gene3D" id="2.40.30.170">
    <property type="match status" value="1"/>
</dbReference>
<dbReference type="EMBL" id="BA000038">
    <property type="protein sequence ID" value="BAC96726.1"/>
    <property type="molecule type" value="Genomic_DNA"/>
</dbReference>
<evidence type="ECO:0000313" key="4">
    <source>
        <dbReference type="Proteomes" id="UP000002675"/>
    </source>
</evidence>
<reference evidence="3 4" key="1">
    <citation type="journal article" date="2003" name="Genome Res.">
        <title>Comparative genome analysis of Vibrio vulnificus, a marine pathogen.</title>
        <authorList>
            <person name="Chen C.Y."/>
            <person name="Wu K.M."/>
            <person name="Chang Y.C."/>
            <person name="Chang C.H."/>
            <person name="Tsai H.C."/>
            <person name="Liao T.L."/>
            <person name="Liu Y.M."/>
            <person name="Chen H.J."/>
            <person name="Shen A.B."/>
            <person name="Li J.C."/>
            <person name="Su T.L."/>
            <person name="Shao C.P."/>
            <person name="Lee C.T."/>
            <person name="Hor L.I."/>
            <person name="Tsai S.F."/>
        </authorList>
    </citation>
    <scope>NUCLEOTIDE SEQUENCE [LARGE SCALE GENOMIC DNA]</scope>
    <source>
        <strain evidence="3 4">YJ016</strain>
    </source>
</reference>
<dbReference type="STRING" id="672.VV93_v1c36980"/>
<dbReference type="AlphaFoldDB" id="Q7MEH0"/>
<dbReference type="HOGENOM" id="CLU_018816_1_0_6"/>
<feature type="signal peptide" evidence="2">
    <location>
        <begin position="1"/>
        <end position="22"/>
    </location>
</feature>
<name>Q7MEH0_VIBVY</name>
<evidence type="ECO:0000313" key="3">
    <source>
        <dbReference type="EMBL" id="BAC96726.1"/>
    </source>
</evidence>
<dbReference type="eggNOG" id="COG0845">
    <property type="taxonomic scope" value="Bacteria"/>
</dbReference>
<evidence type="ECO:0000256" key="2">
    <source>
        <dbReference type="SAM" id="SignalP"/>
    </source>
</evidence>
<dbReference type="Gene3D" id="2.40.420.20">
    <property type="match status" value="1"/>
</dbReference>
<dbReference type="Gene3D" id="1.10.287.470">
    <property type="entry name" value="Helix hairpin bin"/>
    <property type="match status" value="1"/>
</dbReference>
<dbReference type="InterPro" id="IPR006143">
    <property type="entry name" value="RND_pump_MFP"/>
</dbReference>
<accession>Q7MEH0</accession>
<dbReference type="GO" id="GO:0015562">
    <property type="term" value="F:efflux transmembrane transporter activity"/>
    <property type="evidence" value="ECO:0007669"/>
    <property type="project" value="TreeGrafter"/>
</dbReference>
<dbReference type="PANTHER" id="PTHR30469">
    <property type="entry name" value="MULTIDRUG RESISTANCE PROTEIN MDTA"/>
    <property type="match status" value="1"/>
</dbReference>
<comment type="similarity">
    <text evidence="1">Belongs to the membrane fusion protein (MFP) (TC 8.A.1) family.</text>
</comment>
<dbReference type="PANTHER" id="PTHR30469:SF20">
    <property type="entry name" value="EFFLUX RND TRANSPORTER PERIPLASMIC ADAPTOR SUBUNIT"/>
    <property type="match status" value="1"/>
</dbReference>
<dbReference type="PROSITE" id="PS51257">
    <property type="entry name" value="PROKAR_LIPOPROTEIN"/>
    <property type="match status" value="1"/>
</dbReference>
<proteinExistence type="inferred from homology"/>
<dbReference type="Gene3D" id="2.40.50.100">
    <property type="match status" value="1"/>
</dbReference>
<organism evidence="3 4">
    <name type="scientific">Vibrio vulnificus (strain YJ016)</name>
    <dbReference type="NCBI Taxonomy" id="196600"/>
    <lineage>
        <taxon>Bacteria</taxon>
        <taxon>Pseudomonadati</taxon>
        <taxon>Pseudomonadota</taxon>
        <taxon>Gammaproteobacteria</taxon>
        <taxon>Vibrionales</taxon>
        <taxon>Vibrionaceae</taxon>
        <taxon>Vibrio</taxon>
    </lineage>
</organism>
<feature type="chain" id="PRO_5004291210" evidence="2">
    <location>
        <begin position="23"/>
        <end position="364"/>
    </location>
</feature>
<dbReference type="GO" id="GO:1990281">
    <property type="term" value="C:efflux pump complex"/>
    <property type="evidence" value="ECO:0007669"/>
    <property type="project" value="TreeGrafter"/>
</dbReference>